<dbReference type="InterPro" id="IPR020568">
    <property type="entry name" value="Ribosomal_Su5_D2-typ_SF"/>
</dbReference>
<accession>A0A9P0JQM2</accession>
<dbReference type="GO" id="GO:0005524">
    <property type="term" value="F:ATP binding"/>
    <property type="evidence" value="ECO:0007669"/>
    <property type="project" value="InterPro"/>
</dbReference>
<feature type="domain" description="WW" evidence="3">
    <location>
        <begin position="1248"/>
        <end position="1281"/>
    </location>
</feature>
<dbReference type="Pfam" id="PF13589">
    <property type="entry name" value="HATPase_c_3"/>
    <property type="match status" value="1"/>
</dbReference>
<dbReference type="OrthoDB" id="429932at2759"/>
<dbReference type="PROSITE" id="PS50020">
    <property type="entry name" value="WW_DOMAIN_2"/>
    <property type="match status" value="1"/>
</dbReference>
<proteinExistence type="inferred from homology"/>
<dbReference type="InterPro" id="IPR014790">
    <property type="entry name" value="MutL_C"/>
</dbReference>
<evidence type="ECO:0000259" key="3">
    <source>
        <dbReference type="PROSITE" id="PS50020"/>
    </source>
</evidence>
<dbReference type="PANTHER" id="PTHR10073">
    <property type="entry name" value="DNA MISMATCH REPAIR PROTEIN MLH, PMS, MUTL"/>
    <property type="match status" value="1"/>
</dbReference>
<dbReference type="Proteomes" id="UP001152888">
    <property type="component" value="Unassembled WGS sequence"/>
</dbReference>
<dbReference type="InterPro" id="IPR037198">
    <property type="entry name" value="MutL_C_sf"/>
</dbReference>
<dbReference type="InterPro" id="IPR036890">
    <property type="entry name" value="HATPase_C_sf"/>
</dbReference>
<comment type="similarity">
    <text evidence="1">Belongs to the DNA mismatch repair MutL/HexB family.</text>
</comment>
<dbReference type="SUPFAM" id="SSF54211">
    <property type="entry name" value="Ribosomal protein S5 domain 2-like"/>
    <property type="match status" value="1"/>
</dbReference>
<evidence type="ECO:0000313" key="5">
    <source>
        <dbReference type="Proteomes" id="UP001152888"/>
    </source>
</evidence>
<dbReference type="CDD" id="cd00782">
    <property type="entry name" value="MutL_Trans"/>
    <property type="match status" value="1"/>
</dbReference>
<comment type="caution">
    <text evidence="4">The sequence shown here is derived from an EMBL/GenBank/DDBJ whole genome shotgun (WGS) entry which is preliminary data.</text>
</comment>
<dbReference type="EMBL" id="CAKOFQ010006676">
    <property type="protein sequence ID" value="CAH1958209.1"/>
    <property type="molecule type" value="Genomic_DNA"/>
</dbReference>
<dbReference type="GO" id="GO:0030983">
    <property type="term" value="F:mismatched DNA binding"/>
    <property type="evidence" value="ECO:0007669"/>
    <property type="project" value="InterPro"/>
</dbReference>
<gene>
    <name evidence="4" type="ORF">ACAOBT_LOCUS2526</name>
</gene>
<dbReference type="GO" id="GO:0140664">
    <property type="term" value="F:ATP-dependent DNA damage sensor activity"/>
    <property type="evidence" value="ECO:0007669"/>
    <property type="project" value="InterPro"/>
</dbReference>
<dbReference type="InterPro" id="IPR001202">
    <property type="entry name" value="WW_dom"/>
</dbReference>
<organism evidence="4 5">
    <name type="scientific">Acanthoscelides obtectus</name>
    <name type="common">Bean weevil</name>
    <name type="synonym">Bruchus obtectus</name>
    <dbReference type="NCBI Taxonomy" id="200917"/>
    <lineage>
        <taxon>Eukaryota</taxon>
        <taxon>Metazoa</taxon>
        <taxon>Ecdysozoa</taxon>
        <taxon>Arthropoda</taxon>
        <taxon>Hexapoda</taxon>
        <taxon>Insecta</taxon>
        <taxon>Pterygota</taxon>
        <taxon>Neoptera</taxon>
        <taxon>Endopterygota</taxon>
        <taxon>Coleoptera</taxon>
        <taxon>Polyphaga</taxon>
        <taxon>Cucujiformia</taxon>
        <taxon>Chrysomeloidea</taxon>
        <taxon>Chrysomelidae</taxon>
        <taxon>Bruchinae</taxon>
        <taxon>Bruchini</taxon>
        <taxon>Acanthoscelides</taxon>
    </lineage>
</organism>
<dbReference type="GO" id="GO:0016887">
    <property type="term" value="F:ATP hydrolysis activity"/>
    <property type="evidence" value="ECO:0007669"/>
    <property type="project" value="InterPro"/>
</dbReference>
<dbReference type="InterPro" id="IPR042121">
    <property type="entry name" value="MutL_C_regsub"/>
</dbReference>
<keyword evidence="2" id="KW-0227">DNA damage</keyword>
<dbReference type="InterPro" id="IPR038973">
    <property type="entry name" value="MutL/Mlh/Pms-like"/>
</dbReference>
<dbReference type="InterPro" id="IPR013507">
    <property type="entry name" value="DNA_mismatch_S5_2-like"/>
</dbReference>
<dbReference type="SMART" id="SM01340">
    <property type="entry name" value="DNA_mis_repair"/>
    <property type="match status" value="1"/>
</dbReference>
<evidence type="ECO:0000313" key="4">
    <source>
        <dbReference type="EMBL" id="CAH1958209.1"/>
    </source>
</evidence>
<sequence length="1602" mass="185770">MTMKVTFQPGSDRCPLLTVYALNSHNLKKMEVKKLHKDLINKLRSTFTISNFTQCIMELVYNSLDANSTAVAIRINFVTYRIQVVDNGDGISKNNMSSIGIRYMTNRIEGIEDFKHQLKYYGYRGESLASITECSKSVNITSRYKKSFETYSKTLQKNGSDQINLTKTRPSNGTTVTVEGVFYSLTVRRNRIVSELELDDLKMFIQNIILMHPNVSFTIRDDVTSELLLNSHKHKDIIAAFNHFHPEIDCDFSLLKVSKNKLTIEALLFKDLYDNKNIQYIFVNKRPVRSTKIQKYVVSMISRNRRNVRNKIKNLNNMYPVYIVHIKCPYALVSFNTDQAKTTVEFADWSSVFRYIEKLVYTFFGNENKFKEQKKLPPPHPEDFMLECGPSQIYGAVKAYAYKRNSDEIICETMAEKVPKLQETHISDKILRHKTADSITEKLPQLYIENLVERNNEDIVNQIDEHHVAIESKTNKMCDKDLEDIYCISDTTPQQKPKMPFKKPLPIKISCKNQKQAVCLYSNISPSQQEAEKPQNVLQNKPIDERSTITGITNDEVKGKHLIMDMFLKSTQVFNSDGSTSDVKSEGTIFEVVSNMLLENNITSQEDGFTKTMSVSVNVKRKQTIKMRKRARSKISKCVQTTFRSKSVKSVKIKRVKNKAFEDVRDSRDAGEYTIIFSNIMNPNKEPKFKFIPCSSEFQGGDLSENNVDFDNLCLCRCHSIKDKLFSFSKENTQYFVCNVENTGDLDKLNHENNLKITGKIGPKHDSEENCNTHFYSKHDDVSHLRKYRSEKVKNDEHKQYNLHEYNHRRLIEDDYEKKMNGKVHEMRVHPVFHKCEVPVNNLEFEQGNKNLQQMYTYQIFDKTKYDKNILHPNEKMYSNHQILPEKGCCQHTNTDIQTYGCSQEHICKNNANVRYSCLNKFDHLNRDPYFSNYTNACAIPSYTNFVKHVPHVHSNEGTSGHAHTVKQNLQQPFPQLNVENVYRATKNYYESQVYSDKYNKPLKNSAIPKWIECVKTKKQKWHAISTESPYFKRPPIRTPNTFNFVEHLVPKVKRYLNVVTAESPYFTKRDRGIYMEKDQKLKLHENQEIDTYPFIEGQHVFHCGSEQTLAKNFDIQLFNLKTSGDLFRSDDSPGKGNNFTIASFNQFMPENLSTQIGGLTKAGEVNDKNIAPGLGLPDICDVPNHASKRSTHDVTNILPTASSELCITLSKNQNQNLLNEELRQDKMFDFKQFKEFSSQPMETNQNIYLEEGWIKEADKCGNVYYLNKKTGYATYNTPKQEANNGFKVSERHEFLPKGFSPMLVETEPVDRSLSQNKKDKLLEYIMETYQTDLMYIKWRNYMDDIDPNVFFHNLYKEKVKQYEESIPNVAILHARNKFRKDQIRFDKRLFPNIEIIGQIDKKFICALERDQNLLILFDQHAVHERVRLEKLLTDYKGSKCRCDEIVIFLPKSHSKLLVKHEAYINSLGLSMTYHTNGINVTEIPSYIYHKFKDNESGFLAKVIQLVIKEIVELLKSTRGSTSTCLPKCLQDIISLEACRGAVKFGDVLSKEQCTDLLTILSTCNLPFQCAHGRPTLVPLMHLEDVYARQKIHFKNIRGCEL</sequence>
<name>A0A9P0JQM2_ACAOB</name>
<reference evidence="4" key="1">
    <citation type="submission" date="2022-03" db="EMBL/GenBank/DDBJ databases">
        <authorList>
            <person name="Sayadi A."/>
        </authorList>
    </citation>
    <scope>NUCLEOTIDE SEQUENCE</scope>
</reference>
<evidence type="ECO:0000256" key="1">
    <source>
        <dbReference type="ARBA" id="ARBA00006082"/>
    </source>
</evidence>
<dbReference type="Gene3D" id="3.30.1540.20">
    <property type="entry name" value="MutL, C-terminal domain, dimerisation subdomain"/>
    <property type="match status" value="1"/>
</dbReference>
<dbReference type="SUPFAM" id="SSF118116">
    <property type="entry name" value="DNA mismatch repair protein MutL"/>
    <property type="match status" value="1"/>
</dbReference>
<dbReference type="GO" id="GO:0032300">
    <property type="term" value="C:mismatch repair complex"/>
    <property type="evidence" value="ECO:0007669"/>
    <property type="project" value="InterPro"/>
</dbReference>
<dbReference type="InterPro" id="IPR014721">
    <property type="entry name" value="Ribsml_uS5_D2-typ_fold_subgr"/>
</dbReference>
<dbReference type="InterPro" id="IPR042120">
    <property type="entry name" value="MutL_C_dimsub"/>
</dbReference>
<dbReference type="Pfam" id="PF08676">
    <property type="entry name" value="MutL_C"/>
    <property type="match status" value="1"/>
</dbReference>
<protein>
    <recommendedName>
        <fullName evidence="3">WW domain-containing protein</fullName>
    </recommendedName>
</protein>
<keyword evidence="5" id="KW-1185">Reference proteome</keyword>
<dbReference type="Gene3D" id="3.30.1370.100">
    <property type="entry name" value="MutL, C-terminal domain, regulatory subdomain"/>
    <property type="match status" value="1"/>
</dbReference>
<dbReference type="PANTHER" id="PTHR10073:SF47">
    <property type="entry name" value="DNA MISMATCH REPAIR PROTEIN MLH3"/>
    <property type="match status" value="1"/>
</dbReference>
<dbReference type="Gene3D" id="3.30.230.10">
    <property type="match status" value="1"/>
</dbReference>
<dbReference type="SUPFAM" id="SSF55874">
    <property type="entry name" value="ATPase domain of HSP90 chaperone/DNA topoisomerase II/histidine kinase"/>
    <property type="match status" value="1"/>
</dbReference>
<dbReference type="Pfam" id="PF01119">
    <property type="entry name" value="DNA_mis_repair"/>
    <property type="match status" value="1"/>
</dbReference>
<dbReference type="Gene3D" id="3.30.565.10">
    <property type="entry name" value="Histidine kinase-like ATPase, C-terminal domain"/>
    <property type="match status" value="1"/>
</dbReference>
<evidence type="ECO:0000256" key="2">
    <source>
        <dbReference type="ARBA" id="ARBA00022763"/>
    </source>
</evidence>
<dbReference type="GO" id="GO:0006298">
    <property type="term" value="P:mismatch repair"/>
    <property type="evidence" value="ECO:0007669"/>
    <property type="project" value="InterPro"/>
</dbReference>
<dbReference type="SMART" id="SM00853">
    <property type="entry name" value="MutL_C"/>
    <property type="match status" value="1"/>
</dbReference>